<gene>
    <name evidence="3" type="ORF">AMTR_s00111p00107400</name>
</gene>
<dbReference type="AlphaFoldDB" id="W1NY76"/>
<evidence type="ECO:0000256" key="2">
    <source>
        <dbReference type="PROSITE-ProRule" id="PRU00708"/>
    </source>
</evidence>
<dbReference type="InterPro" id="IPR011990">
    <property type="entry name" value="TPR-like_helical_dom_sf"/>
</dbReference>
<dbReference type="InterPro" id="IPR002885">
    <property type="entry name" value="PPR_rpt"/>
</dbReference>
<feature type="repeat" description="PPR" evidence="2">
    <location>
        <begin position="136"/>
        <end position="170"/>
    </location>
</feature>
<reference evidence="4" key="1">
    <citation type="journal article" date="2013" name="Science">
        <title>The Amborella genome and the evolution of flowering plants.</title>
        <authorList>
            <consortium name="Amborella Genome Project"/>
        </authorList>
    </citation>
    <scope>NUCLEOTIDE SEQUENCE [LARGE SCALE GENOMIC DNA]</scope>
</reference>
<evidence type="ECO:0000313" key="3">
    <source>
        <dbReference type="EMBL" id="ERN00216.1"/>
    </source>
</evidence>
<dbReference type="Proteomes" id="UP000017836">
    <property type="component" value="Unassembled WGS sequence"/>
</dbReference>
<dbReference type="PANTHER" id="PTHR47926">
    <property type="entry name" value="PENTATRICOPEPTIDE REPEAT-CONTAINING PROTEIN"/>
    <property type="match status" value="1"/>
</dbReference>
<keyword evidence="4" id="KW-1185">Reference proteome</keyword>
<evidence type="ECO:0000313" key="4">
    <source>
        <dbReference type="Proteomes" id="UP000017836"/>
    </source>
</evidence>
<proteinExistence type="predicted"/>
<dbReference type="Gramene" id="ERN00216">
    <property type="protein sequence ID" value="ERN00216"/>
    <property type="gene ID" value="AMTR_s00111p00107400"/>
</dbReference>
<dbReference type="Pfam" id="PF01535">
    <property type="entry name" value="PPR"/>
    <property type="match status" value="4"/>
</dbReference>
<feature type="repeat" description="PPR" evidence="2">
    <location>
        <begin position="5"/>
        <end position="39"/>
    </location>
</feature>
<feature type="repeat" description="PPR" evidence="2">
    <location>
        <begin position="105"/>
        <end position="135"/>
    </location>
</feature>
<dbReference type="FunFam" id="1.25.40.10:FF:000158">
    <property type="entry name" value="pentatricopeptide repeat-containing protein At2g33680"/>
    <property type="match status" value="1"/>
</dbReference>
<dbReference type="FunFam" id="1.25.40.10:FF:000031">
    <property type="entry name" value="Pentatricopeptide repeat-containing protein mitochondrial"/>
    <property type="match status" value="1"/>
</dbReference>
<dbReference type="PANTHER" id="PTHR47926:SF437">
    <property type="entry name" value="PENTACOTRIPEPTIDE-REPEAT REGION OF PRORP DOMAIN-CONTAINING PROTEIN"/>
    <property type="match status" value="1"/>
</dbReference>
<dbReference type="Gene3D" id="1.25.40.10">
    <property type="entry name" value="Tetratricopeptide repeat domain"/>
    <property type="match status" value="3"/>
</dbReference>
<dbReference type="NCBIfam" id="TIGR00756">
    <property type="entry name" value="PPR"/>
    <property type="match status" value="4"/>
</dbReference>
<feature type="repeat" description="PPR" evidence="2">
    <location>
        <begin position="303"/>
        <end position="337"/>
    </location>
</feature>
<dbReference type="GO" id="GO:0003723">
    <property type="term" value="F:RNA binding"/>
    <property type="evidence" value="ECO:0000318"/>
    <property type="project" value="GO_Central"/>
</dbReference>
<accession>W1NY76</accession>
<name>W1NY76_AMBTC</name>
<protein>
    <recommendedName>
        <fullName evidence="5">Pentacotripeptide-repeat region of PRORP domain-containing protein</fullName>
    </recommendedName>
</protein>
<evidence type="ECO:0008006" key="5">
    <source>
        <dbReference type="Google" id="ProtNLM"/>
    </source>
</evidence>
<organism evidence="3 4">
    <name type="scientific">Amborella trichopoda</name>
    <dbReference type="NCBI Taxonomy" id="13333"/>
    <lineage>
        <taxon>Eukaryota</taxon>
        <taxon>Viridiplantae</taxon>
        <taxon>Streptophyta</taxon>
        <taxon>Embryophyta</taxon>
        <taxon>Tracheophyta</taxon>
        <taxon>Spermatophyta</taxon>
        <taxon>Magnoliopsida</taxon>
        <taxon>Amborellales</taxon>
        <taxon>Amborellaceae</taxon>
        <taxon>Amborella</taxon>
    </lineage>
</organism>
<evidence type="ECO:0000256" key="1">
    <source>
        <dbReference type="ARBA" id="ARBA00022737"/>
    </source>
</evidence>
<sequence length="446" mass="50234">MRERSLVSWTTIVAAFARAGDMAMAENLFRAMPDKDLIAYNAMIDGQNREPSLAIELFREFQVSSTLDPDANMVRSLVPAIADVGALRLGKWVHAYARRMGFTHDVRLCTTLVDMYAKCGDIDEARRVFDEMVNRETGTWNALIGGLAVNGRGREALIVFSEMREKGVRPNAATMVVVLRACGHAGLVEEGKRIFEGMLKVVRERKEGEVVLGEVVRGGAEREDDGKRKLREKVKLGHEREDMCSGERASEGVRQSKGIYGEMMRGDDERHGRIILIAKEGKMNFRERISGYDERENFGVAPEIEHYGCMIDLLGRAGFLDEAEELIERMPFEGNDVVWSSLLFACRCYGDVKRAERVVGRLGREGWSVADWVGLRNAYAGEGRWGDVEGMRGLMIEKEERKSVGCSVIEVDERVWEFLACDRRHPDWKEIYGMLGQLGKHITEGG</sequence>
<dbReference type="Pfam" id="PF13041">
    <property type="entry name" value="PPR_2"/>
    <property type="match status" value="1"/>
</dbReference>
<dbReference type="GO" id="GO:0099402">
    <property type="term" value="P:plant organ development"/>
    <property type="evidence" value="ECO:0007669"/>
    <property type="project" value="UniProtKB-ARBA"/>
</dbReference>
<dbReference type="EMBL" id="KI394940">
    <property type="protein sequence ID" value="ERN00216.1"/>
    <property type="molecule type" value="Genomic_DNA"/>
</dbReference>
<dbReference type="GO" id="GO:0009451">
    <property type="term" value="P:RNA modification"/>
    <property type="evidence" value="ECO:0000318"/>
    <property type="project" value="GO_Central"/>
</dbReference>
<dbReference type="eggNOG" id="KOG4197">
    <property type="taxonomic scope" value="Eukaryota"/>
</dbReference>
<dbReference type="PROSITE" id="PS51375">
    <property type="entry name" value="PPR"/>
    <property type="match status" value="4"/>
</dbReference>
<keyword evidence="1" id="KW-0677">Repeat</keyword>
<dbReference type="HOGENOM" id="CLU_002706_0_0_1"/>
<dbReference type="InterPro" id="IPR046960">
    <property type="entry name" value="PPR_At4g14850-like_plant"/>
</dbReference>